<dbReference type="VEuPathDB" id="FungiDB:MYCFIDRAFT_78973"/>
<evidence type="ECO:0000313" key="2">
    <source>
        <dbReference type="EMBL" id="EME81565.1"/>
    </source>
</evidence>
<evidence type="ECO:0000256" key="1">
    <source>
        <dbReference type="SAM" id="SignalP"/>
    </source>
</evidence>
<organism evidence="2 3">
    <name type="scientific">Pseudocercospora fijiensis (strain CIRAD86)</name>
    <name type="common">Black leaf streak disease fungus</name>
    <name type="synonym">Mycosphaerella fijiensis</name>
    <dbReference type="NCBI Taxonomy" id="383855"/>
    <lineage>
        <taxon>Eukaryota</taxon>
        <taxon>Fungi</taxon>
        <taxon>Dikarya</taxon>
        <taxon>Ascomycota</taxon>
        <taxon>Pezizomycotina</taxon>
        <taxon>Dothideomycetes</taxon>
        <taxon>Dothideomycetidae</taxon>
        <taxon>Mycosphaerellales</taxon>
        <taxon>Mycosphaerellaceae</taxon>
        <taxon>Pseudocercospora</taxon>
    </lineage>
</organism>
<keyword evidence="3" id="KW-1185">Reference proteome</keyword>
<evidence type="ECO:0000313" key="3">
    <source>
        <dbReference type="Proteomes" id="UP000016932"/>
    </source>
</evidence>
<proteinExistence type="predicted"/>
<dbReference type="GeneID" id="19341535"/>
<accession>M2YV05</accession>
<dbReference type="OrthoDB" id="10379114at2759"/>
<dbReference type="EMBL" id="KB446559">
    <property type="protein sequence ID" value="EME81565.1"/>
    <property type="molecule type" value="Genomic_DNA"/>
</dbReference>
<protein>
    <submittedName>
        <fullName evidence="2">Uncharacterized protein</fullName>
    </submittedName>
</protein>
<dbReference type="RefSeq" id="XP_007927198.1">
    <property type="nucleotide sequence ID" value="XM_007929007.1"/>
</dbReference>
<name>M2YV05_PSEFD</name>
<reference evidence="2 3" key="1">
    <citation type="journal article" date="2012" name="PLoS Pathog.">
        <title>Diverse lifestyles and strategies of plant pathogenesis encoded in the genomes of eighteen Dothideomycetes fungi.</title>
        <authorList>
            <person name="Ohm R.A."/>
            <person name="Feau N."/>
            <person name="Henrissat B."/>
            <person name="Schoch C.L."/>
            <person name="Horwitz B.A."/>
            <person name="Barry K.W."/>
            <person name="Condon B.J."/>
            <person name="Copeland A.C."/>
            <person name="Dhillon B."/>
            <person name="Glaser F."/>
            <person name="Hesse C.N."/>
            <person name="Kosti I."/>
            <person name="LaButti K."/>
            <person name="Lindquist E.A."/>
            <person name="Lucas S."/>
            <person name="Salamov A.A."/>
            <person name="Bradshaw R.E."/>
            <person name="Ciuffetti L."/>
            <person name="Hamelin R.C."/>
            <person name="Kema G.H.J."/>
            <person name="Lawrence C."/>
            <person name="Scott J.A."/>
            <person name="Spatafora J.W."/>
            <person name="Turgeon B.G."/>
            <person name="de Wit P.J.G.M."/>
            <person name="Zhong S."/>
            <person name="Goodwin S.B."/>
            <person name="Grigoriev I.V."/>
        </authorList>
    </citation>
    <scope>NUCLEOTIDE SEQUENCE [LARGE SCALE GENOMIC DNA]</scope>
    <source>
        <strain evidence="2 3">CIRAD86</strain>
    </source>
</reference>
<keyword evidence="1" id="KW-0732">Signal</keyword>
<dbReference type="Proteomes" id="UP000016932">
    <property type="component" value="Unassembled WGS sequence"/>
</dbReference>
<gene>
    <name evidence="2" type="ORF">MYCFIDRAFT_78973</name>
</gene>
<dbReference type="KEGG" id="pfj:MYCFIDRAFT_78973"/>
<feature type="chain" id="PRO_5004030230" evidence="1">
    <location>
        <begin position="21"/>
        <end position="137"/>
    </location>
</feature>
<sequence length="137" mass="14549">MHFTQLLTTLMLAAASTATAAPDKRAANRCAVGQTYCGRFLKNQGSGPNQNLGWNNDQIISALDRTPPKGINLRSGAGIVNNSVFLCKSPNGGGGGWSGNNDNKNNRLDWIAVCRTIQDQSARRAMAAPLPVEAQPL</sequence>
<dbReference type="HOGENOM" id="CLU_1865999_0_0_1"/>
<feature type="signal peptide" evidence="1">
    <location>
        <begin position="1"/>
        <end position="20"/>
    </location>
</feature>
<dbReference type="AlphaFoldDB" id="M2YV05"/>